<dbReference type="AlphaFoldDB" id="A0A343B743"/>
<protein>
    <submittedName>
        <fullName evidence="1">Uncharacterized protein</fullName>
    </submittedName>
</protein>
<geneLocation type="mitochondrion" evidence="1"/>
<accession>A0A343B743</accession>
<organism evidence="1">
    <name type="scientific">Thelephora ganbajun</name>
    <name type="common">Ganba fungus</name>
    <dbReference type="NCBI Taxonomy" id="370292"/>
    <lineage>
        <taxon>Eukaryota</taxon>
        <taxon>Fungi</taxon>
        <taxon>Dikarya</taxon>
        <taxon>Basidiomycota</taxon>
        <taxon>Agaricomycotina</taxon>
        <taxon>Agaricomycetes</taxon>
        <taxon>Thelephorales</taxon>
        <taxon>Thelephoraceae</taxon>
        <taxon>Thelephora</taxon>
    </lineage>
</organism>
<name>A0A343B743_THEGA</name>
<evidence type="ECO:0000313" key="1">
    <source>
        <dbReference type="EMBL" id="AQU12778.1"/>
    </source>
</evidence>
<keyword evidence="1" id="KW-0496">Mitochondrion</keyword>
<dbReference type="EMBL" id="KY245891">
    <property type="protein sequence ID" value="AQU12778.1"/>
    <property type="molecule type" value="Genomic_DNA"/>
</dbReference>
<reference evidence="1" key="1">
    <citation type="journal article" date="2017" name="Mitochondrial DNA Part B Resour">
        <title>The complete mitochondrial genome of the edible Basidiomycete mushroom Thelephora ganbajun.</title>
        <authorList>
            <person name="Wang P."/>
            <person name="Zhang Y."/>
            <person name="Sha T."/>
            <person name="Xu J."/>
        </authorList>
    </citation>
    <scope>NUCLEOTIDE SEQUENCE</scope>
    <source>
        <strain evidence="1">P2</strain>
        <tissue evidence="1">Fruiting body</tissue>
    </source>
</reference>
<sequence>MFKNNENNTNLNIFLDNSQKESIINRENGIYKIYDNLFLNAGDIGVSKEYLTNNLNIIDELTKMSSNPNYFPQIKHTQDQFIFNLVKILEDLYDNDNNEWTFFKLYFLVKPDFDKFIRFDIVKMNEHFAKYPVEFIDENIVKFYKNTGLLTAVGVFVFASLYDIENLKKISLNIKKQINKNIEIINKNVHKDLNNTIINYTNKFDINSEIMLIIHADFDQIKPMSI</sequence>
<proteinExistence type="predicted"/>